<accession>A0A919M2D2</accession>
<evidence type="ECO:0000256" key="4">
    <source>
        <dbReference type="PROSITE-ProRule" id="PRU00335"/>
    </source>
</evidence>
<dbReference type="GO" id="GO:0003700">
    <property type="term" value="F:DNA-binding transcription factor activity"/>
    <property type="evidence" value="ECO:0007669"/>
    <property type="project" value="TreeGrafter"/>
</dbReference>
<dbReference type="InterPro" id="IPR009057">
    <property type="entry name" value="Homeodomain-like_sf"/>
</dbReference>
<sequence>MTGGPPGGTGYDLGVSTGRYHSPRRAEAAAATRAAILATGRRLFITQGYAATTVPQIARGAGVAVPSVYTSTGGKADILAALLEPAVADPLIAECLAVIATSTDAAEIIRLAGEGIRRTHERHWETVTELFPQCQFEPGTADLHHRTTKRFQAALAQIAGRLTDLGAVREGLHPAEVHDLLWFYFGAAAWPALIRDRGWTFDRAQEWLTEQLTTALLPPSS</sequence>
<reference evidence="6" key="1">
    <citation type="submission" date="2021-01" db="EMBL/GenBank/DDBJ databases">
        <title>Whole genome shotgun sequence of Actinoplanes cyaneus NBRC 14990.</title>
        <authorList>
            <person name="Komaki H."/>
            <person name="Tamura T."/>
        </authorList>
    </citation>
    <scope>NUCLEOTIDE SEQUENCE</scope>
    <source>
        <strain evidence="6">NBRC 14990</strain>
    </source>
</reference>
<keyword evidence="7" id="KW-1185">Reference proteome</keyword>
<organism evidence="6 7">
    <name type="scientific">Actinoplanes cyaneus</name>
    <dbReference type="NCBI Taxonomy" id="52696"/>
    <lineage>
        <taxon>Bacteria</taxon>
        <taxon>Bacillati</taxon>
        <taxon>Actinomycetota</taxon>
        <taxon>Actinomycetes</taxon>
        <taxon>Micromonosporales</taxon>
        <taxon>Micromonosporaceae</taxon>
        <taxon>Actinoplanes</taxon>
    </lineage>
</organism>
<evidence type="ECO:0000256" key="3">
    <source>
        <dbReference type="ARBA" id="ARBA00023163"/>
    </source>
</evidence>
<feature type="domain" description="HTH tetR-type" evidence="5">
    <location>
        <begin position="30"/>
        <end position="90"/>
    </location>
</feature>
<dbReference type="InterPro" id="IPR050109">
    <property type="entry name" value="HTH-type_TetR-like_transc_reg"/>
</dbReference>
<proteinExistence type="predicted"/>
<dbReference type="EMBL" id="BOMH01000037">
    <property type="protein sequence ID" value="GID67130.1"/>
    <property type="molecule type" value="Genomic_DNA"/>
</dbReference>
<feature type="DNA-binding region" description="H-T-H motif" evidence="4">
    <location>
        <begin position="53"/>
        <end position="72"/>
    </location>
</feature>
<dbReference type="Proteomes" id="UP000619479">
    <property type="component" value="Unassembled WGS sequence"/>
</dbReference>
<evidence type="ECO:0000256" key="2">
    <source>
        <dbReference type="ARBA" id="ARBA00023125"/>
    </source>
</evidence>
<gene>
    <name evidence="6" type="ORF">Acy02nite_50110</name>
</gene>
<dbReference type="PANTHER" id="PTHR30055">
    <property type="entry name" value="HTH-TYPE TRANSCRIPTIONAL REGULATOR RUTR"/>
    <property type="match status" value="1"/>
</dbReference>
<evidence type="ECO:0000313" key="6">
    <source>
        <dbReference type="EMBL" id="GID67130.1"/>
    </source>
</evidence>
<comment type="caution">
    <text evidence="6">The sequence shown here is derived from an EMBL/GenBank/DDBJ whole genome shotgun (WGS) entry which is preliminary data.</text>
</comment>
<dbReference type="AlphaFoldDB" id="A0A919M2D2"/>
<dbReference type="Gene3D" id="1.10.357.10">
    <property type="entry name" value="Tetracycline Repressor, domain 2"/>
    <property type="match status" value="1"/>
</dbReference>
<dbReference type="SUPFAM" id="SSF46689">
    <property type="entry name" value="Homeodomain-like"/>
    <property type="match status" value="1"/>
</dbReference>
<evidence type="ECO:0000256" key="1">
    <source>
        <dbReference type="ARBA" id="ARBA00023015"/>
    </source>
</evidence>
<dbReference type="PANTHER" id="PTHR30055:SF234">
    <property type="entry name" value="HTH-TYPE TRANSCRIPTIONAL REGULATOR BETI"/>
    <property type="match status" value="1"/>
</dbReference>
<evidence type="ECO:0000313" key="7">
    <source>
        <dbReference type="Proteomes" id="UP000619479"/>
    </source>
</evidence>
<dbReference type="PROSITE" id="PS50977">
    <property type="entry name" value="HTH_TETR_2"/>
    <property type="match status" value="1"/>
</dbReference>
<dbReference type="GO" id="GO:0000976">
    <property type="term" value="F:transcription cis-regulatory region binding"/>
    <property type="evidence" value="ECO:0007669"/>
    <property type="project" value="TreeGrafter"/>
</dbReference>
<protein>
    <recommendedName>
        <fullName evidence="5">HTH tetR-type domain-containing protein</fullName>
    </recommendedName>
</protein>
<evidence type="ECO:0000259" key="5">
    <source>
        <dbReference type="PROSITE" id="PS50977"/>
    </source>
</evidence>
<dbReference type="Pfam" id="PF00440">
    <property type="entry name" value="TetR_N"/>
    <property type="match status" value="1"/>
</dbReference>
<keyword evidence="1" id="KW-0805">Transcription regulation</keyword>
<keyword evidence="2 4" id="KW-0238">DNA-binding</keyword>
<keyword evidence="3" id="KW-0804">Transcription</keyword>
<dbReference type="InterPro" id="IPR001647">
    <property type="entry name" value="HTH_TetR"/>
</dbReference>
<name>A0A919M2D2_9ACTN</name>